<dbReference type="Pfam" id="PF08223">
    <property type="entry name" value="PaaX_C"/>
    <property type="match status" value="1"/>
</dbReference>
<dbReference type="InterPro" id="IPR013225">
    <property type="entry name" value="PaaX_C"/>
</dbReference>
<dbReference type="PIRSF" id="PIRSF020623">
    <property type="entry name" value="PaaX"/>
    <property type="match status" value="1"/>
</dbReference>
<dbReference type="Pfam" id="PF20803">
    <property type="entry name" value="PaaX_M"/>
    <property type="match status" value="1"/>
</dbReference>
<comment type="caution">
    <text evidence="4">The sequence shown here is derived from an EMBL/GenBank/DDBJ whole genome shotgun (WGS) entry which is preliminary data.</text>
</comment>
<dbReference type="Gene3D" id="1.20.58.1460">
    <property type="match status" value="1"/>
</dbReference>
<evidence type="ECO:0000259" key="3">
    <source>
        <dbReference type="Pfam" id="PF20803"/>
    </source>
</evidence>
<dbReference type="SUPFAM" id="SSF46785">
    <property type="entry name" value="Winged helix' DNA-binding domain"/>
    <property type="match status" value="1"/>
</dbReference>
<evidence type="ECO:0000259" key="1">
    <source>
        <dbReference type="Pfam" id="PF07848"/>
    </source>
</evidence>
<dbReference type="Proteomes" id="UP000585638">
    <property type="component" value="Unassembled WGS sequence"/>
</dbReference>
<dbReference type="AlphaFoldDB" id="A0A7W9KSP6"/>
<evidence type="ECO:0000313" key="4">
    <source>
        <dbReference type="EMBL" id="MBB5898034.1"/>
    </source>
</evidence>
<sequence length="322" mass="35429">MVAPSTGLREMFPDAVEERVRFPRRREGRSPQDLATIVVADYTASTRAWLPTAAIVALLAQFDVTSAAARMTISRLARRGLLEGRRQGRHSFYRLTRSAAADLSIGGSAIATFGAETEPWDGSWTVVMFTVPEEAVAQRRALRGELRWRGYAPLYDGVWVSPHPMTAETRTHLSTATLGALTVLRAQHCDLQTGVTRNPVEAWDLTGIVERYEQFIRHWDGIVSTIKDGAVTGAAALRARTEMVDAYRGFLMIDPRLPAEVMQSDWPRAQARDLFVAVYDGLADPAQQYVREVVAGVDDGSSRGIQAHTVAELTAGIDVPTH</sequence>
<reference evidence="4 5" key="1">
    <citation type="submission" date="2020-08" db="EMBL/GenBank/DDBJ databases">
        <title>Sequencing the genomes of 1000 actinobacteria strains.</title>
        <authorList>
            <person name="Klenk H.-P."/>
        </authorList>
    </citation>
    <scope>NUCLEOTIDE SEQUENCE [LARGE SCALE GENOMIC DNA]</scope>
    <source>
        <strain evidence="4 5">DSM 43851</strain>
    </source>
</reference>
<feature type="domain" description="Transcriptional repressor PaaX-like central Cas2-like" evidence="3">
    <location>
        <begin position="118"/>
        <end position="192"/>
    </location>
</feature>
<dbReference type="RefSeq" id="WP_221339778.1">
    <property type="nucleotide sequence ID" value="NZ_BAAAWY010000021.1"/>
</dbReference>
<dbReference type="PANTHER" id="PTHR30319">
    <property type="entry name" value="PHENYLACETIC ACID REGULATOR-RELATED TRANSCRIPTIONAL REPRESSOR"/>
    <property type="match status" value="1"/>
</dbReference>
<dbReference type="InterPro" id="IPR011965">
    <property type="entry name" value="PaaX_trns_reg"/>
</dbReference>
<proteinExistence type="predicted"/>
<dbReference type="Pfam" id="PF07848">
    <property type="entry name" value="PaaX"/>
    <property type="match status" value="1"/>
</dbReference>
<dbReference type="InterPro" id="IPR036388">
    <property type="entry name" value="WH-like_DNA-bd_sf"/>
</dbReference>
<name>A0A7W9KSP6_9PSEU</name>
<dbReference type="InterPro" id="IPR048846">
    <property type="entry name" value="PaaX-like_central"/>
</dbReference>
<evidence type="ECO:0000313" key="5">
    <source>
        <dbReference type="Proteomes" id="UP000585638"/>
    </source>
</evidence>
<gene>
    <name evidence="4" type="ORF">BJ998_009293</name>
</gene>
<dbReference type="InterPro" id="IPR012906">
    <property type="entry name" value="PaaX-like_N"/>
</dbReference>
<feature type="domain" description="Transcriptional repressor PaaX-like N-terminal" evidence="1">
    <location>
        <begin position="39"/>
        <end position="97"/>
    </location>
</feature>
<organism evidence="4 5">
    <name type="scientific">Kutzneria kofuensis</name>
    <dbReference type="NCBI Taxonomy" id="103725"/>
    <lineage>
        <taxon>Bacteria</taxon>
        <taxon>Bacillati</taxon>
        <taxon>Actinomycetota</taxon>
        <taxon>Actinomycetes</taxon>
        <taxon>Pseudonocardiales</taxon>
        <taxon>Pseudonocardiaceae</taxon>
        <taxon>Kutzneria</taxon>
    </lineage>
</organism>
<keyword evidence="5" id="KW-1185">Reference proteome</keyword>
<dbReference type="Gene3D" id="1.10.10.10">
    <property type="entry name" value="Winged helix-like DNA-binding domain superfamily/Winged helix DNA-binding domain"/>
    <property type="match status" value="1"/>
</dbReference>
<protein>
    <submittedName>
        <fullName evidence="4">Phenylacetic acid degradation operon negative regulatory protein</fullName>
    </submittedName>
</protein>
<evidence type="ECO:0000259" key="2">
    <source>
        <dbReference type="Pfam" id="PF08223"/>
    </source>
</evidence>
<dbReference type="EMBL" id="JACHIR010000005">
    <property type="protein sequence ID" value="MBB5898034.1"/>
    <property type="molecule type" value="Genomic_DNA"/>
</dbReference>
<feature type="domain" description="Transcriptional repressor PaaX-like C-terminal" evidence="2">
    <location>
        <begin position="203"/>
        <end position="291"/>
    </location>
</feature>
<dbReference type="PANTHER" id="PTHR30319:SF1">
    <property type="entry name" value="TRANSCRIPTIONAL REPRESSOR PAAX"/>
    <property type="match status" value="1"/>
</dbReference>
<dbReference type="GO" id="GO:0006351">
    <property type="term" value="P:DNA-templated transcription"/>
    <property type="evidence" value="ECO:0007669"/>
    <property type="project" value="InterPro"/>
</dbReference>
<dbReference type="InterPro" id="IPR036390">
    <property type="entry name" value="WH_DNA-bd_sf"/>
</dbReference>
<accession>A0A7W9KSP6</accession>
<dbReference type="Gene3D" id="3.30.70.2650">
    <property type="match status" value="1"/>
</dbReference>